<keyword evidence="3" id="KW-1185">Reference proteome</keyword>
<name>A0A4Y7K5Z2_PAPSO</name>
<keyword evidence="1" id="KW-0812">Transmembrane</keyword>
<sequence length="109" mass="11915">MPCRTLMVQLVLTSGIFLVVPAISFLGYNIILRCSSSLPSKAMDDGFVNQHINSLLLPLPLPSSSSSPSFIVSNLQSYSSLQFTNTHVFDLVTRLKKQPADIITLSAFL</sequence>
<feature type="transmembrane region" description="Helical" evidence="1">
    <location>
        <begin position="6"/>
        <end position="31"/>
    </location>
</feature>
<accession>A0A4Y7K5Z2</accession>
<dbReference type="EMBL" id="CM010720">
    <property type="protein sequence ID" value="RZC67631.1"/>
    <property type="molecule type" value="Genomic_DNA"/>
</dbReference>
<evidence type="ECO:0000256" key="1">
    <source>
        <dbReference type="SAM" id="Phobius"/>
    </source>
</evidence>
<protein>
    <submittedName>
        <fullName evidence="2">Uncharacterized protein</fullName>
    </submittedName>
</protein>
<evidence type="ECO:0000313" key="3">
    <source>
        <dbReference type="Proteomes" id="UP000316621"/>
    </source>
</evidence>
<dbReference type="AlphaFoldDB" id="A0A4Y7K5Z2"/>
<keyword evidence="1" id="KW-0472">Membrane</keyword>
<dbReference type="Gramene" id="RZC67631">
    <property type="protein sequence ID" value="RZC67631"/>
    <property type="gene ID" value="C5167_011314"/>
</dbReference>
<keyword evidence="1" id="KW-1133">Transmembrane helix</keyword>
<gene>
    <name evidence="2" type="ORF">C5167_011314</name>
</gene>
<reference evidence="2 3" key="1">
    <citation type="journal article" date="2018" name="Science">
        <title>The opium poppy genome and morphinan production.</title>
        <authorList>
            <person name="Guo L."/>
            <person name="Winzer T."/>
            <person name="Yang X."/>
            <person name="Li Y."/>
            <person name="Ning Z."/>
            <person name="He Z."/>
            <person name="Teodor R."/>
            <person name="Lu Y."/>
            <person name="Bowser T.A."/>
            <person name="Graham I.A."/>
            <person name="Ye K."/>
        </authorList>
    </citation>
    <scope>NUCLEOTIDE SEQUENCE [LARGE SCALE GENOMIC DNA]</scope>
    <source>
        <strain evidence="3">cv. HN1</strain>
        <tissue evidence="2">Leaves</tissue>
    </source>
</reference>
<proteinExistence type="predicted"/>
<organism evidence="2 3">
    <name type="scientific">Papaver somniferum</name>
    <name type="common">Opium poppy</name>
    <dbReference type="NCBI Taxonomy" id="3469"/>
    <lineage>
        <taxon>Eukaryota</taxon>
        <taxon>Viridiplantae</taxon>
        <taxon>Streptophyta</taxon>
        <taxon>Embryophyta</taxon>
        <taxon>Tracheophyta</taxon>
        <taxon>Spermatophyta</taxon>
        <taxon>Magnoliopsida</taxon>
        <taxon>Ranunculales</taxon>
        <taxon>Papaveraceae</taxon>
        <taxon>Papaveroideae</taxon>
        <taxon>Papaver</taxon>
    </lineage>
</organism>
<dbReference type="Proteomes" id="UP000316621">
    <property type="component" value="Chromosome 6"/>
</dbReference>
<evidence type="ECO:0000313" key="2">
    <source>
        <dbReference type="EMBL" id="RZC67631.1"/>
    </source>
</evidence>